<dbReference type="EMBL" id="PVFR01000049">
    <property type="protein sequence ID" value="PRE47162.1"/>
    <property type="molecule type" value="Genomic_DNA"/>
</dbReference>
<feature type="region of interest" description="Disordered" evidence="1">
    <location>
        <begin position="19"/>
        <end position="64"/>
    </location>
</feature>
<evidence type="ECO:0000313" key="2">
    <source>
        <dbReference type="EMBL" id="PRE47162.1"/>
    </source>
</evidence>
<proteinExistence type="predicted"/>
<organism evidence="2 3">
    <name type="scientific">Burkholderia multivorans</name>
    <dbReference type="NCBI Taxonomy" id="87883"/>
    <lineage>
        <taxon>Bacteria</taxon>
        <taxon>Pseudomonadati</taxon>
        <taxon>Pseudomonadota</taxon>
        <taxon>Betaproteobacteria</taxon>
        <taxon>Burkholderiales</taxon>
        <taxon>Burkholderiaceae</taxon>
        <taxon>Burkholderia</taxon>
        <taxon>Burkholderia cepacia complex</taxon>
    </lineage>
</organism>
<dbReference type="GeneID" id="89569319"/>
<sequence length="225" mass="24513">MDIEQQSAPVEKTVEERAAAFYSNTKQPGAAETPRTPVEQPKAWNAPENLRLNDRQSAPQQAAEQDALALVRNDRARKFYGDEGTHGVLYDELTGSGQWGQETVASIDDGLGGTIDRKEFAAIVADHGGNQTDVREFLADARLFAQGWPALSEADKQAHLADAVQGMKETFGDGWEQAWDAANALAKRDPRVAKVLVETGLGADRKTVIKFAQEALRQRAAGKLK</sequence>
<dbReference type="AlphaFoldDB" id="A0AB37ARQ2"/>
<name>A0AB37ARQ2_9BURK</name>
<evidence type="ECO:0008006" key="4">
    <source>
        <dbReference type="Google" id="ProtNLM"/>
    </source>
</evidence>
<evidence type="ECO:0000256" key="1">
    <source>
        <dbReference type="SAM" id="MobiDB-lite"/>
    </source>
</evidence>
<gene>
    <name evidence="2" type="ORF">C6P99_15875</name>
</gene>
<dbReference type="Proteomes" id="UP000237811">
    <property type="component" value="Unassembled WGS sequence"/>
</dbReference>
<evidence type="ECO:0000313" key="3">
    <source>
        <dbReference type="Proteomes" id="UP000237811"/>
    </source>
</evidence>
<accession>A0AB37ARQ2</accession>
<dbReference type="RefSeq" id="WP_105777169.1">
    <property type="nucleotide sequence ID" value="NZ_CAJHDF010000025.1"/>
</dbReference>
<protein>
    <recommendedName>
        <fullName evidence="4">EF-hand domain-containing protein</fullName>
    </recommendedName>
</protein>
<comment type="caution">
    <text evidence="2">The sequence shown here is derived from an EMBL/GenBank/DDBJ whole genome shotgun (WGS) entry which is preliminary data.</text>
</comment>
<reference evidence="2 3" key="1">
    <citation type="submission" date="2018-03" db="EMBL/GenBank/DDBJ databases">
        <authorList>
            <person name="Nguyen K."/>
            <person name="Fouts D."/>
            <person name="Sutton G."/>
        </authorList>
    </citation>
    <scope>NUCLEOTIDE SEQUENCE [LARGE SCALE GENOMIC DNA]</scope>
    <source>
        <strain evidence="2 3">AU14328</strain>
    </source>
</reference>